<proteinExistence type="inferred from homology"/>
<keyword evidence="2" id="KW-0285">Flavoprotein</keyword>
<protein>
    <recommendedName>
        <fullName evidence="5">FAD/NAD(P)-binding domain-containing protein</fullName>
    </recommendedName>
</protein>
<dbReference type="EMBL" id="MSZS01000006">
    <property type="protein sequence ID" value="PKX91398.1"/>
    <property type="molecule type" value="Genomic_DNA"/>
</dbReference>
<dbReference type="STRING" id="1392255.A0A2I1C185"/>
<dbReference type="GO" id="GO:0005737">
    <property type="term" value="C:cytoplasm"/>
    <property type="evidence" value="ECO:0007669"/>
    <property type="project" value="TreeGrafter"/>
</dbReference>
<gene>
    <name evidence="6" type="ORF">P174DRAFT_513911</name>
</gene>
<keyword evidence="7" id="KW-1185">Reference proteome</keyword>
<evidence type="ECO:0000256" key="2">
    <source>
        <dbReference type="ARBA" id="ARBA00022630"/>
    </source>
</evidence>
<dbReference type="Proteomes" id="UP000234474">
    <property type="component" value="Unassembled WGS sequence"/>
</dbReference>
<comment type="similarity">
    <text evidence="1">Belongs to the FAD-dependent oxidoreductase family.</text>
</comment>
<keyword evidence="3" id="KW-0274">FAD</keyword>
<dbReference type="InterPro" id="IPR036188">
    <property type="entry name" value="FAD/NAD-bd_sf"/>
</dbReference>
<name>A0A2I1C185_ASPN1</name>
<evidence type="ECO:0000256" key="4">
    <source>
        <dbReference type="ARBA" id="ARBA00023002"/>
    </source>
</evidence>
<evidence type="ECO:0000256" key="3">
    <source>
        <dbReference type="ARBA" id="ARBA00022827"/>
    </source>
</evidence>
<feature type="domain" description="FAD/NAD(P)-binding" evidence="5">
    <location>
        <begin position="121"/>
        <end position="275"/>
    </location>
</feature>
<dbReference type="InterPro" id="IPR023753">
    <property type="entry name" value="FAD/NAD-binding_dom"/>
</dbReference>
<dbReference type="OrthoDB" id="202203at2759"/>
<dbReference type="GeneID" id="36539368"/>
<reference evidence="7" key="1">
    <citation type="journal article" date="2018" name="Proc. Natl. Acad. Sci. U.S.A.">
        <title>Linking secondary metabolites to gene clusters through genome sequencing of six diverse Aspergillus species.</title>
        <authorList>
            <person name="Kaerboelling I."/>
            <person name="Vesth T.C."/>
            <person name="Frisvad J.C."/>
            <person name="Nybo J.L."/>
            <person name="Theobald S."/>
            <person name="Kuo A."/>
            <person name="Bowyer P."/>
            <person name="Matsuda Y."/>
            <person name="Mondo S."/>
            <person name="Lyhne E.K."/>
            <person name="Kogle M.E."/>
            <person name="Clum A."/>
            <person name="Lipzen A."/>
            <person name="Salamov A."/>
            <person name="Ngan C.Y."/>
            <person name="Daum C."/>
            <person name="Chiniquy J."/>
            <person name="Barry K."/>
            <person name="LaButti K."/>
            <person name="Haridas S."/>
            <person name="Simmons B.A."/>
            <person name="Magnuson J.K."/>
            <person name="Mortensen U.H."/>
            <person name="Larsen T.O."/>
            <person name="Grigoriev I.V."/>
            <person name="Baker S.E."/>
            <person name="Andersen M.R."/>
        </authorList>
    </citation>
    <scope>NUCLEOTIDE SEQUENCE [LARGE SCALE GENOMIC DNA]</scope>
    <source>
        <strain evidence="7">IBT 16806</strain>
    </source>
</reference>
<dbReference type="Gene3D" id="3.50.50.100">
    <property type="match status" value="1"/>
</dbReference>
<dbReference type="SUPFAM" id="SSF51905">
    <property type="entry name" value="FAD/NAD(P)-binding domain"/>
    <property type="match status" value="2"/>
</dbReference>
<sequence>MTAPSAIIGVAQALLKDLPSIKVVLVNPSKKAFFNIAASRIFADSNAFKPDQYFLSIEDSFKKYDSSAFELIECRVGAVDAAGKAVTIEDTTASALGRESAVVPFKPPNTGDMELMVQKAQEDIADAQTILIAGGGPVGVEFAGELWEAFQGRTGGKITLVSQSSRLLPMLKESACRTAQDLLQKNNISDNSTKKWSAVLDDGHEIICDMFISTTGVLPNNSFIPTEYLTEDAWVKVDAEFRVIGGTGDPDRYIYAIGDITAHADRLASKIPKQIPVVTSNIKADVVGHGARAKYKTKGSLMMMVPIGGSGGTGQLFSWVPWSWFVRKMKGKDYFISQATRLMGVK</sequence>
<dbReference type="PANTHER" id="PTHR43735">
    <property type="entry name" value="APOPTOSIS-INDUCING FACTOR 1"/>
    <property type="match status" value="1"/>
</dbReference>
<evidence type="ECO:0000313" key="6">
    <source>
        <dbReference type="EMBL" id="PKX91398.1"/>
    </source>
</evidence>
<dbReference type="AlphaFoldDB" id="A0A2I1C185"/>
<comment type="caution">
    <text evidence="6">The sequence shown here is derived from an EMBL/GenBank/DDBJ whole genome shotgun (WGS) entry which is preliminary data.</text>
</comment>
<dbReference type="RefSeq" id="XP_024679993.1">
    <property type="nucleotide sequence ID" value="XM_024832032.1"/>
</dbReference>
<dbReference type="GO" id="GO:0004174">
    <property type="term" value="F:electron-transferring-flavoprotein dehydrogenase activity"/>
    <property type="evidence" value="ECO:0007669"/>
    <property type="project" value="TreeGrafter"/>
</dbReference>
<evidence type="ECO:0000313" key="7">
    <source>
        <dbReference type="Proteomes" id="UP000234474"/>
    </source>
</evidence>
<evidence type="ECO:0000256" key="1">
    <source>
        <dbReference type="ARBA" id="ARBA00006442"/>
    </source>
</evidence>
<accession>A0A2I1C185</accession>
<dbReference type="VEuPathDB" id="FungiDB:P174DRAFT_513911"/>
<dbReference type="PANTHER" id="PTHR43735:SF3">
    <property type="entry name" value="FERROPTOSIS SUPPRESSOR PROTEIN 1"/>
    <property type="match status" value="1"/>
</dbReference>
<keyword evidence="4" id="KW-0560">Oxidoreductase</keyword>
<evidence type="ECO:0000259" key="5">
    <source>
        <dbReference type="Pfam" id="PF07992"/>
    </source>
</evidence>
<dbReference type="Pfam" id="PF07992">
    <property type="entry name" value="Pyr_redox_2"/>
    <property type="match status" value="1"/>
</dbReference>
<organism evidence="6 7">
    <name type="scientific">Aspergillus novofumigatus (strain IBT 16806)</name>
    <dbReference type="NCBI Taxonomy" id="1392255"/>
    <lineage>
        <taxon>Eukaryota</taxon>
        <taxon>Fungi</taxon>
        <taxon>Dikarya</taxon>
        <taxon>Ascomycota</taxon>
        <taxon>Pezizomycotina</taxon>
        <taxon>Eurotiomycetes</taxon>
        <taxon>Eurotiomycetidae</taxon>
        <taxon>Eurotiales</taxon>
        <taxon>Aspergillaceae</taxon>
        <taxon>Aspergillus</taxon>
        <taxon>Aspergillus subgen. Fumigati</taxon>
    </lineage>
</organism>
<dbReference type="GO" id="GO:0050660">
    <property type="term" value="F:flavin adenine dinucleotide binding"/>
    <property type="evidence" value="ECO:0007669"/>
    <property type="project" value="TreeGrafter"/>
</dbReference>